<dbReference type="InterPro" id="IPR047057">
    <property type="entry name" value="MerR_fam"/>
</dbReference>
<dbReference type="EMBL" id="JAHHHV010000006">
    <property type="protein sequence ID" value="MBW4464145.1"/>
    <property type="molecule type" value="Genomic_DNA"/>
</dbReference>
<feature type="domain" description="HTH merR-type" evidence="2">
    <location>
        <begin position="4"/>
        <end position="73"/>
    </location>
</feature>
<gene>
    <name evidence="3" type="ORF">KME07_01730</name>
</gene>
<accession>A0A951U325</accession>
<dbReference type="InterPro" id="IPR000551">
    <property type="entry name" value="MerR-type_HTH_dom"/>
</dbReference>
<reference evidence="3" key="2">
    <citation type="journal article" date="2022" name="Microbiol. Resour. Announc.">
        <title>Metagenome Sequencing to Explore Phylogenomics of Terrestrial Cyanobacteria.</title>
        <authorList>
            <person name="Ward R.D."/>
            <person name="Stajich J.E."/>
            <person name="Johansen J.R."/>
            <person name="Huntemann M."/>
            <person name="Clum A."/>
            <person name="Foster B."/>
            <person name="Foster B."/>
            <person name="Roux S."/>
            <person name="Palaniappan K."/>
            <person name="Varghese N."/>
            <person name="Mukherjee S."/>
            <person name="Reddy T.B.K."/>
            <person name="Daum C."/>
            <person name="Copeland A."/>
            <person name="Chen I.A."/>
            <person name="Ivanova N.N."/>
            <person name="Kyrpides N.C."/>
            <person name="Shapiro N."/>
            <person name="Eloe-Fadrosh E.A."/>
            <person name="Pietrasiak N."/>
        </authorList>
    </citation>
    <scope>NUCLEOTIDE SEQUENCE</scope>
    <source>
        <strain evidence="3">GSE-TBD4-15B</strain>
    </source>
</reference>
<dbReference type="SUPFAM" id="SSF46955">
    <property type="entry name" value="Putative DNA-binding domain"/>
    <property type="match status" value="1"/>
</dbReference>
<evidence type="ECO:0000313" key="3">
    <source>
        <dbReference type="EMBL" id="MBW4464145.1"/>
    </source>
</evidence>
<name>A0A951U325_9CYAN</name>
<evidence type="ECO:0000259" key="2">
    <source>
        <dbReference type="PROSITE" id="PS50937"/>
    </source>
</evidence>
<dbReference type="Gene3D" id="1.10.1660.10">
    <property type="match status" value="1"/>
</dbReference>
<dbReference type="PRINTS" id="PR00040">
    <property type="entry name" value="HTHMERR"/>
</dbReference>
<proteinExistence type="predicted"/>
<dbReference type="CDD" id="cd01109">
    <property type="entry name" value="HTH_YyaN"/>
    <property type="match status" value="1"/>
</dbReference>
<dbReference type="PANTHER" id="PTHR30204">
    <property type="entry name" value="REDOX-CYCLING DRUG-SENSING TRANSCRIPTIONAL ACTIVATOR SOXR"/>
    <property type="match status" value="1"/>
</dbReference>
<protein>
    <submittedName>
        <fullName evidence="3">MerR family transcriptional regulator</fullName>
    </submittedName>
</protein>
<dbReference type="Proteomes" id="UP000707356">
    <property type="component" value="Unassembled WGS sequence"/>
</dbReference>
<reference evidence="3" key="1">
    <citation type="submission" date="2021-05" db="EMBL/GenBank/DDBJ databases">
        <authorList>
            <person name="Pietrasiak N."/>
            <person name="Ward R."/>
            <person name="Stajich J.E."/>
            <person name="Kurbessoian T."/>
        </authorList>
    </citation>
    <scope>NUCLEOTIDE SEQUENCE</scope>
    <source>
        <strain evidence="3">GSE-TBD4-15B</strain>
    </source>
</reference>
<dbReference type="GO" id="GO:0003700">
    <property type="term" value="F:DNA-binding transcription factor activity"/>
    <property type="evidence" value="ECO:0007669"/>
    <property type="project" value="InterPro"/>
</dbReference>
<keyword evidence="1" id="KW-0238">DNA-binding</keyword>
<sequence>MMQRLTVQEAARQTGVSAHTLRYYERMNLLDAVHRDPNGHRQYAADDLASIQFLTRLRDTKMPIRQMQQFAELRRQGISTAPQRRILLEQHYDAVMANQQALNQSLEVISKKIAFYKELSAQGITDEQAARQIPAYDAMVAARVAAEICPHQVPLPLEPEAAAQALLRHFDRDQISKLIAQLQHQTQAGVSR</sequence>
<evidence type="ECO:0000313" key="4">
    <source>
        <dbReference type="Proteomes" id="UP000707356"/>
    </source>
</evidence>
<dbReference type="GO" id="GO:0003677">
    <property type="term" value="F:DNA binding"/>
    <property type="evidence" value="ECO:0007669"/>
    <property type="project" value="UniProtKB-KW"/>
</dbReference>
<dbReference type="SMART" id="SM00422">
    <property type="entry name" value="HTH_MERR"/>
    <property type="match status" value="1"/>
</dbReference>
<organism evidence="3 4">
    <name type="scientific">Pegethrix bostrychoides GSE-TBD4-15B</name>
    <dbReference type="NCBI Taxonomy" id="2839662"/>
    <lineage>
        <taxon>Bacteria</taxon>
        <taxon>Bacillati</taxon>
        <taxon>Cyanobacteriota</taxon>
        <taxon>Cyanophyceae</taxon>
        <taxon>Oculatellales</taxon>
        <taxon>Oculatellaceae</taxon>
        <taxon>Pegethrix</taxon>
    </lineage>
</organism>
<evidence type="ECO:0000256" key="1">
    <source>
        <dbReference type="ARBA" id="ARBA00023125"/>
    </source>
</evidence>
<comment type="caution">
    <text evidence="3">The sequence shown here is derived from an EMBL/GenBank/DDBJ whole genome shotgun (WGS) entry which is preliminary data.</text>
</comment>
<dbReference type="InterPro" id="IPR009061">
    <property type="entry name" value="DNA-bd_dom_put_sf"/>
</dbReference>
<dbReference type="PROSITE" id="PS50937">
    <property type="entry name" value="HTH_MERR_2"/>
    <property type="match status" value="1"/>
</dbReference>
<dbReference type="AlphaFoldDB" id="A0A951U325"/>
<dbReference type="Pfam" id="PF00376">
    <property type="entry name" value="MerR"/>
    <property type="match status" value="1"/>
</dbReference>
<dbReference type="PANTHER" id="PTHR30204:SF98">
    <property type="entry name" value="HTH-TYPE TRANSCRIPTIONAL REGULATOR ADHR"/>
    <property type="match status" value="1"/>
</dbReference>